<dbReference type="CDD" id="cd10845">
    <property type="entry name" value="DSRM_RNAse_III_family"/>
    <property type="match status" value="1"/>
</dbReference>
<keyword evidence="8" id="KW-0479">Metal-binding</keyword>
<evidence type="ECO:0000256" key="2">
    <source>
        <dbReference type="ARBA" id="ARBA00010183"/>
    </source>
</evidence>
<evidence type="ECO:0000259" key="9">
    <source>
        <dbReference type="PROSITE" id="PS50137"/>
    </source>
</evidence>
<evidence type="ECO:0000313" key="12">
    <source>
        <dbReference type="Proteomes" id="UP001320768"/>
    </source>
</evidence>
<keyword evidence="8" id="KW-0699">rRNA-binding</keyword>
<proteinExistence type="inferred from homology"/>
<sequence length="220" mass="24851">MTAWAKLQQKINYVFKDRSLLQQAITHKSACKSHYEKMEFLGDSALNFYIGYLLYTEHPDMSEGNLSIARSKLVNKNILAAIGEEIDIDAFIRVDKNQAISQSIRADVIEAIIGAAFLDGGVSASELIILKLFFPRLKTINCLILKDPKSRLQEHAHKKSLKPPVYQIIKRSGEEHCTTYLIECQLCTHTTQGIDNSKRRAEMAAATAMLQQLNQELCHE</sequence>
<evidence type="ECO:0000256" key="8">
    <source>
        <dbReference type="HAMAP-Rule" id="MF_00104"/>
    </source>
</evidence>
<evidence type="ECO:0000256" key="1">
    <source>
        <dbReference type="ARBA" id="ARBA00000109"/>
    </source>
</evidence>
<dbReference type="Proteomes" id="UP001320768">
    <property type="component" value="Unassembled WGS sequence"/>
</dbReference>
<dbReference type="InterPro" id="IPR011907">
    <property type="entry name" value="RNase_III"/>
</dbReference>
<feature type="active site" evidence="8">
    <location>
        <position position="110"/>
    </location>
</feature>
<keyword evidence="8" id="KW-0963">Cytoplasm</keyword>
<dbReference type="Pfam" id="PF14622">
    <property type="entry name" value="Ribonucleas_3_3"/>
    <property type="match status" value="1"/>
</dbReference>
<comment type="subcellular location">
    <subcellularLocation>
        <location evidence="8">Cytoplasm</location>
    </subcellularLocation>
</comment>
<dbReference type="Gene3D" id="1.10.1520.10">
    <property type="entry name" value="Ribonuclease III domain"/>
    <property type="match status" value="1"/>
</dbReference>
<dbReference type="GO" id="GO:0004525">
    <property type="term" value="F:ribonuclease III activity"/>
    <property type="evidence" value="ECO:0007669"/>
    <property type="project" value="UniProtKB-EC"/>
</dbReference>
<dbReference type="SMART" id="SM00535">
    <property type="entry name" value="RIBOc"/>
    <property type="match status" value="1"/>
</dbReference>
<evidence type="ECO:0000313" key="11">
    <source>
        <dbReference type="EMBL" id="MCP8352131.1"/>
    </source>
</evidence>
<feature type="domain" description="RNase III" evidence="10">
    <location>
        <begin position="4"/>
        <end position="121"/>
    </location>
</feature>
<comment type="subunit">
    <text evidence="8">Homodimer.</text>
</comment>
<dbReference type="InterPro" id="IPR000999">
    <property type="entry name" value="RNase_III_dom"/>
</dbReference>
<keyword evidence="4 8" id="KW-0540">Nuclease</keyword>
<dbReference type="PANTHER" id="PTHR11207">
    <property type="entry name" value="RIBONUCLEASE III"/>
    <property type="match status" value="1"/>
</dbReference>
<dbReference type="SMART" id="SM00358">
    <property type="entry name" value="DSRM"/>
    <property type="match status" value="1"/>
</dbReference>
<dbReference type="PROSITE" id="PS00517">
    <property type="entry name" value="RNASE_3_1"/>
    <property type="match status" value="1"/>
</dbReference>
<gene>
    <name evidence="8 11" type="primary">rnc</name>
    <name evidence="11" type="ORF">MKS91_02370</name>
</gene>
<dbReference type="SUPFAM" id="SSF69065">
    <property type="entry name" value="RNase III domain-like"/>
    <property type="match status" value="1"/>
</dbReference>
<accession>A0ABT1L5A0</accession>
<dbReference type="Pfam" id="PF00035">
    <property type="entry name" value="dsrm"/>
    <property type="match status" value="1"/>
</dbReference>
<dbReference type="InterPro" id="IPR036389">
    <property type="entry name" value="RNase_III_sf"/>
</dbReference>
<comment type="similarity">
    <text evidence="2">Belongs to the ribonuclease III family.</text>
</comment>
<evidence type="ECO:0000256" key="7">
    <source>
        <dbReference type="ARBA" id="ARBA00022884"/>
    </source>
</evidence>
<keyword evidence="6 8" id="KW-0378">Hydrolase</keyword>
<comment type="caution">
    <text evidence="11">The sequence shown here is derived from an EMBL/GenBank/DDBJ whole genome shotgun (WGS) entry which is preliminary data.</text>
</comment>
<dbReference type="SUPFAM" id="SSF54768">
    <property type="entry name" value="dsRNA-binding domain-like"/>
    <property type="match status" value="1"/>
</dbReference>
<dbReference type="Gene3D" id="3.30.160.20">
    <property type="match status" value="1"/>
</dbReference>
<feature type="domain" description="DRBM" evidence="9">
    <location>
        <begin position="147"/>
        <end position="215"/>
    </location>
</feature>
<evidence type="ECO:0000259" key="10">
    <source>
        <dbReference type="PROSITE" id="PS50142"/>
    </source>
</evidence>
<comment type="cofactor">
    <cofactor evidence="8">
        <name>Mg(2+)</name>
        <dbReference type="ChEBI" id="CHEBI:18420"/>
    </cofactor>
</comment>
<dbReference type="PROSITE" id="PS50142">
    <property type="entry name" value="RNASE_3_2"/>
    <property type="match status" value="1"/>
</dbReference>
<name>A0ABT1L5A0_9GAMM</name>
<dbReference type="PANTHER" id="PTHR11207:SF0">
    <property type="entry name" value="RIBONUCLEASE 3"/>
    <property type="match status" value="1"/>
</dbReference>
<feature type="binding site" evidence="8">
    <location>
        <position position="107"/>
    </location>
    <ligand>
        <name>Mg(2+)</name>
        <dbReference type="ChEBI" id="CHEBI:18420"/>
    </ligand>
</feature>
<reference evidence="11 12" key="1">
    <citation type="journal article" date="2022" name="Nat. Microbiol.">
        <title>The microbiome of a bacterivorous marine choanoflagellate contains a resource-demanding obligate bacterial associate.</title>
        <authorList>
            <person name="Needham D.M."/>
            <person name="Poirier C."/>
            <person name="Bachy C."/>
            <person name="George E.E."/>
            <person name="Wilken S."/>
            <person name="Yung C.C.M."/>
            <person name="Limardo A.J."/>
            <person name="Morando M."/>
            <person name="Sudek L."/>
            <person name="Malmstrom R.R."/>
            <person name="Keeling P.J."/>
            <person name="Santoro A.E."/>
            <person name="Worden A.Z."/>
        </authorList>
    </citation>
    <scope>NUCLEOTIDE SEQUENCE [LARGE SCALE GENOMIC DNA]</scope>
    <source>
        <strain evidence="11 12">Comchoano-2</strain>
    </source>
</reference>
<keyword evidence="12" id="KW-1185">Reference proteome</keyword>
<feature type="binding site" evidence="8">
    <location>
        <position position="39"/>
    </location>
    <ligand>
        <name>Mg(2+)</name>
        <dbReference type="ChEBI" id="CHEBI:18420"/>
    </ligand>
</feature>
<dbReference type="NCBIfam" id="TIGR02191">
    <property type="entry name" value="RNaseIII"/>
    <property type="match status" value="1"/>
</dbReference>
<dbReference type="PROSITE" id="PS50137">
    <property type="entry name" value="DS_RBD"/>
    <property type="match status" value="1"/>
</dbReference>
<keyword evidence="3 8" id="KW-0507">mRNA processing</keyword>
<dbReference type="EC" id="3.1.26.3" evidence="8"/>
<keyword evidence="5 8" id="KW-0255">Endonuclease</keyword>
<keyword evidence="8" id="KW-0698">rRNA processing</keyword>
<evidence type="ECO:0000256" key="3">
    <source>
        <dbReference type="ARBA" id="ARBA00022664"/>
    </source>
</evidence>
<dbReference type="RefSeq" id="WP_258569240.1">
    <property type="nucleotide sequence ID" value="NZ_JAKUDN010000002.1"/>
</dbReference>
<dbReference type="EMBL" id="JAKUDN010000002">
    <property type="protein sequence ID" value="MCP8352131.1"/>
    <property type="molecule type" value="Genomic_DNA"/>
</dbReference>
<keyword evidence="7 8" id="KW-0694">RNA-binding</keyword>
<feature type="binding site" evidence="8">
    <location>
        <position position="110"/>
    </location>
    <ligand>
        <name>Mg(2+)</name>
        <dbReference type="ChEBI" id="CHEBI:18420"/>
    </ligand>
</feature>
<dbReference type="CDD" id="cd00593">
    <property type="entry name" value="RIBOc"/>
    <property type="match status" value="1"/>
</dbReference>
<dbReference type="InterPro" id="IPR014720">
    <property type="entry name" value="dsRBD_dom"/>
</dbReference>
<comment type="catalytic activity">
    <reaction evidence="1 8">
        <text>Endonucleolytic cleavage to 5'-phosphomonoester.</text>
        <dbReference type="EC" id="3.1.26.3"/>
    </reaction>
</comment>
<organism evidence="11 12">
    <name type="scientific">Candidatus Synchoanobacter obligatus</name>
    <dbReference type="NCBI Taxonomy" id="2919597"/>
    <lineage>
        <taxon>Bacteria</taxon>
        <taxon>Pseudomonadati</taxon>
        <taxon>Pseudomonadota</taxon>
        <taxon>Gammaproteobacteria</taxon>
        <taxon>Candidatus Comchoanobacterales</taxon>
        <taxon>Candidatus Comchoanobacteraceae</taxon>
        <taxon>Candidatus Synchoanobacter</taxon>
    </lineage>
</organism>
<comment type="function">
    <text evidence="8">Digests double-stranded RNA. Involved in the processing of primary rRNA transcript to yield the immediate precursors to the large and small rRNAs (23S and 16S). Processes some mRNAs, and tRNAs when they are encoded in the rRNA operon. Processes pre-crRNA and tracrRNA of type II CRISPR loci if present in the organism.</text>
</comment>
<keyword evidence="8" id="KW-0460">Magnesium</keyword>
<dbReference type="HAMAP" id="MF_00104">
    <property type="entry name" value="RNase_III"/>
    <property type="match status" value="1"/>
</dbReference>
<evidence type="ECO:0000256" key="4">
    <source>
        <dbReference type="ARBA" id="ARBA00022722"/>
    </source>
</evidence>
<evidence type="ECO:0000256" key="5">
    <source>
        <dbReference type="ARBA" id="ARBA00022759"/>
    </source>
</evidence>
<keyword evidence="8" id="KW-0819">tRNA processing</keyword>
<evidence type="ECO:0000256" key="6">
    <source>
        <dbReference type="ARBA" id="ARBA00022801"/>
    </source>
</evidence>
<protein>
    <recommendedName>
        <fullName evidence="8">Ribonuclease 3</fullName>
        <ecNumber evidence="8">3.1.26.3</ecNumber>
    </recommendedName>
    <alternativeName>
        <fullName evidence="8">Ribonuclease III</fullName>
        <shortName evidence="8">RNase III</shortName>
    </alternativeName>
</protein>
<feature type="active site" evidence="8">
    <location>
        <position position="43"/>
    </location>
</feature>